<dbReference type="STRING" id="481446.NIT7645_01990"/>
<dbReference type="InterPro" id="IPR045386">
    <property type="entry name" value="DUF6525"/>
</dbReference>
<evidence type="ECO:0000313" key="3">
    <source>
        <dbReference type="Proteomes" id="UP000043764"/>
    </source>
</evidence>
<feature type="region of interest" description="Disordered" evidence="1">
    <location>
        <begin position="1"/>
        <end position="24"/>
    </location>
</feature>
<reference evidence="3" key="1">
    <citation type="submission" date="2015-05" db="EMBL/GenBank/DDBJ databases">
        <authorList>
            <person name="Rodrigo-Torres Lidia"/>
            <person name="Arahal R.David."/>
        </authorList>
    </citation>
    <scope>NUCLEOTIDE SEQUENCE [LARGE SCALE GENOMIC DNA]</scope>
    <source>
        <strain evidence="3">CECT 7321</strain>
    </source>
</reference>
<name>A0A0H5D1C5_9RHOB</name>
<evidence type="ECO:0000256" key="1">
    <source>
        <dbReference type="SAM" id="MobiDB-lite"/>
    </source>
</evidence>
<sequence>MPGNLGRTSLKRSRNRRNPMQDYDNLPADLRRWVSSAALPWSVPSVQRTFKTALARTGDRKLALNELDRIEQKLTAKDIRTIWGRDHPNASP</sequence>
<dbReference type="AlphaFoldDB" id="A0A0H5D1C5"/>
<dbReference type="RefSeq" id="WP_082203754.1">
    <property type="nucleotide sequence ID" value="NZ_CVRL01000021.1"/>
</dbReference>
<dbReference type="Pfam" id="PF20135">
    <property type="entry name" value="DUF6525"/>
    <property type="match status" value="1"/>
</dbReference>
<organism evidence="2 3">
    <name type="scientific">Phaeobacter italicus</name>
    <dbReference type="NCBI Taxonomy" id="481446"/>
    <lineage>
        <taxon>Bacteria</taxon>
        <taxon>Pseudomonadati</taxon>
        <taxon>Pseudomonadota</taxon>
        <taxon>Alphaproteobacteria</taxon>
        <taxon>Rhodobacterales</taxon>
        <taxon>Roseobacteraceae</taxon>
        <taxon>Phaeobacter</taxon>
    </lineage>
</organism>
<accession>A0A0H5D1C5</accession>
<gene>
    <name evidence="2" type="ORF">NIT7321_01799</name>
</gene>
<evidence type="ECO:0000313" key="2">
    <source>
        <dbReference type="EMBL" id="CRL10951.1"/>
    </source>
</evidence>
<dbReference type="EMBL" id="CVRL01000021">
    <property type="protein sequence ID" value="CRL10951.1"/>
    <property type="molecule type" value="Genomic_DNA"/>
</dbReference>
<protein>
    <submittedName>
        <fullName evidence="2">Uncharacterized protein</fullName>
    </submittedName>
</protein>
<proteinExistence type="predicted"/>
<keyword evidence="3" id="KW-1185">Reference proteome</keyword>
<dbReference type="Proteomes" id="UP000043764">
    <property type="component" value="Unassembled WGS sequence"/>
</dbReference>